<dbReference type="Proteomes" id="UP001558613">
    <property type="component" value="Unassembled WGS sequence"/>
</dbReference>
<keyword evidence="2" id="KW-1185">Reference proteome</keyword>
<comment type="caution">
    <text evidence="1">The sequence shown here is derived from an EMBL/GenBank/DDBJ whole genome shotgun (WGS) entry which is preliminary data.</text>
</comment>
<evidence type="ECO:0000313" key="2">
    <source>
        <dbReference type="Proteomes" id="UP001558613"/>
    </source>
</evidence>
<proteinExistence type="predicted"/>
<evidence type="ECO:0000313" key="1">
    <source>
        <dbReference type="EMBL" id="KAL1247409.1"/>
    </source>
</evidence>
<organism evidence="1 2">
    <name type="scientific">Cirrhinus molitorella</name>
    <name type="common">mud carp</name>
    <dbReference type="NCBI Taxonomy" id="172907"/>
    <lineage>
        <taxon>Eukaryota</taxon>
        <taxon>Metazoa</taxon>
        <taxon>Chordata</taxon>
        <taxon>Craniata</taxon>
        <taxon>Vertebrata</taxon>
        <taxon>Euteleostomi</taxon>
        <taxon>Actinopterygii</taxon>
        <taxon>Neopterygii</taxon>
        <taxon>Teleostei</taxon>
        <taxon>Ostariophysi</taxon>
        <taxon>Cypriniformes</taxon>
        <taxon>Cyprinidae</taxon>
        <taxon>Labeoninae</taxon>
        <taxon>Labeonini</taxon>
        <taxon>Cirrhinus</taxon>
    </lineage>
</organism>
<name>A0ABR3L6W1_9TELE</name>
<gene>
    <name evidence="1" type="ORF">QQF64_022785</name>
</gene>
<accession>A0ABR3L6W1</accession>
<protein>
    <submittedName>
        <fullName evidence="1">Uncharacterized protein</fullName>
    </submittedName>
</protein>
<dbReference type="EMBL" id="JAYMGO010000025">
    <property type="protein sequence ID" value="KAL1247409.1"/>
    <property type="molecule type" value="Genomic_DNA"/>
</dbReference>
<reference evidence="1 2" key="1">
    <citation type="submission" date="2023-09" db="EMBL/GenBank/DDBJ databases">
        <authorList>
            <person name="Wang M."/>
        </authorList>
    </citation>
    <scope>NUCLEOTIDE SEQUENCE [LARGE SCALE GENOMIC DNA]</scope>
    <source>
        <strain evidence="1">GT-2023</strain>
        <tissue evidence="1">Liver</tissue>
    </source>
</reference>
<sequence>MVRKFEVRSIVSVVVEQVPFLKDLDVYFVAFVSGRLAGYDDGAAADVEGLINTRGVACFSGAQRGFAENKNMTATCGSLNRTL</sequence>